<dbReference type="PANTHER" id="PTHR13887">
    <property type="entry name" value="GLUTATHIONE S-TRANSFERASE KAPPA"/>
    <property type="match status" value="1"/>
</dbReference>
<keyword evidence="4" id="KW-1015">Disulfide bond</keyword>
<evidence type="ECO:0000259" key="8">
    <source>
        <dbReference type="Pfam" id="PF13462"/>
    </source>
</evidence>
<evidence type="ECO:0000256" key="7">
    <source>
        <dbReference type="SAM" id="Phobius"/>
    </source>
</evidence>
<reference evidence="9 10" key="1">
    <citation type="submission" date="2019-01" db="EMBL/GenBank/DDBJ databases">
        <title>Nocardioides guangzhouensis sp. nov., an actinobacterium isolated from soil.</title>
        <authorList>
            <person name="Fu Y."/>
            <person name="Cai Y."/>
            <person name="Lin Z."/>
            <person name="Chen P."/>
        </authorList>
    </citation>
    <scope>NUCLEOTIDE SEQUENCE [LARGE SCALE GENOMIC DNA]</scope>
    <source>
        <strain evidence="9 10">NBRC 105384</strain>
    </source>
</reference>
<keyword evidence="3" id="KW-0560">Oxidoreductase</keyword>
<evidence type="ECO:0000256" key="1">
    <source>
        <dbReference type="ARBA" id="ARBA00005791"/>
    </source>
</evidence>
<keyword evidence="10" id="KW-1185">Reference proteome</keyword>
<gene>
    <name evidence="9" type="ORF">ETU37_08900</name>
</gene>
<keyword evidence="5" id="KW-0676">Redox-active center</keyword>
<feature type="transmembrane region" description="Helical" evidence="7">
    <location>
        <begin position="38"/>
        <end position="58"/>
    </location>
</feature>
<name>A0A4V1Z236_9ACTN</name>
<feature type="compositionally biased region" description="Basic and acidic residues" evidence="6">
    <location>
        <begin position="10"/>
        <end position="28"/>
    </location>
</feature>
<comment type="caution">
    <text evidence="9">The sequence shown here is derived from an EMBL/GenBank/DDBJ whole genome shotgun (WGS) entry which is preliminary data.</text>
</comment>
<dbReference type="Pfam" id="PF13462">
    <property type="entry name" value="Thioredoxin_4"/>
    <property type="match status" value="1"/>
</dbReference>
<comment type="similarity">
    <text evidence="1">Belongs to the thioredoxin family. DsbA subfamily.</text>
</comment>
<dbReference type="GO" id="GO:0016491">
    <property type="term" value="F:oxidoreductase activity"/>
    <property type="evidence" value="ECO:0007669"/>
    <property type="project" value="UniProtKB-KW"/>
</dbReference>
<dbReference type="AlphaFoldDB" id="A0A4V1Z236"/>
<protein>
    <submittedName>
        <fullName evidence="9">Disulfide bond formation protein DsbA</fullName>
    </submittedName>
</protein>
<keyword evidence="7" id="KW-0472">Membrane</keyword>
<evidence type="ECO:0000313" key="9">
    <source>
        <dbReference type="EMBL" id="RYU13036.1"/>
    </source>
</evidence>
<dbReference type="InterPro" id="IPR012336">
    <property type="entry name" value="Thioredoxin-like_fold"/>
</dbReference>
<feature type="region of interest" description="Disordered" evidence="6">
    <location>
        <begin position="1"/>
        <end position="28"/>
    </location>
</feature>
<dbReference type="Proteomes" id="UP000291189">
    <property type="component" value="Unassembled WGS sequence"/>
</dbReference>
<keyword evidence="2" id="KW-0732">Signal</keyword>
<dbReference type="OrthoDB" id="117402at2"/>
<dbReference type="CDD" id="cd02972">
    <property type="entry name" value="DsbA_family"/>
    <property type="match status" value="1"/>
</dbReference>
<sequence length="260" mass="27712">MSKKKSNATRRAETLATREKAAAVRREQERAERRRRNVVVGIAVFVVLLLVGGIGYAVQSSRDATGETAAPPSGITDEYALVRGDAGAQVTVTVYEDFMCPYCGQFEAASRDTLDSLVDSGDVKVEYRVISFLDRASNGTDYSTRAMNALGAVLDTAGTDAALAFHDKLYEHQPAEGSDGLSDDQLVKYAVESGAAEATVRAPIEDRAFEGWVVNATDAANKDGVSSTPTVQVDGTTLEYTTTDELVTELQKAVEAAQAG</sequence>
<evidence type="ECO:0000313" key="10">
    <source>
        <dbReference type="Proteomes" id="UP000291189"/>
    </source>
</evidence>
<dbReference type="SUPFAM" id="SSF52833">
    <property type="entry name" value="Thioredoxin-like"/>
    <property type="match status" value="1"/>
</dbReference>
<keyword evidence="7" id="KW-0812">Transmembrane</keyword>
<feature type="domain" description="Thioredoxin-like fold" evidence="8">
    <location>
        <begin position="78"/>
        <end position="246"/>
    </location>
</feature>
<evidence type="ECO:0000256" key="5">
    <source>
        <dbReference type="ARBA" id="ARBA00023284"/>
    </source>
</evidence>
<evidence type="ECO:0000256" key="2">
    <source>
        <dbReference type="ARBA" id="ARBA00022729"/>
    </source>
</evidence>
<dbReference type="PANTHER" id="PTHR13887:SF14">
    <property type="entry name" value="DISULFIDE BOND FORMATION PROTEIN D"/>
    <property type="match status" value="1"/>
</dbReference>
<organism evidence="9 10">
    <name type="scientific">Nocardioides iriomotensis</name>
    <dbReference type="NCBI Taxonomy" id="715784"/>
    <lineage>
        <taxon>Bacteria</taxon>
        <taxon>Bacillati</taxon>
        <taxon>Actinomycetota</taxon>
        <taxon>Actinomycetes</taxon>
        <taxon>Propionibacteriales</taxon>
        <taxon>Nocardioidaceae</taxon>
        <taxon>Nocardioides</taxon>
    </lineage>
</organism>
<evidence type="ECO:0000256" key="4">
    <source>
        <dbReference type="ARBA" id="ARBA00023157"/>
    </source>
</evidence>
<proteinExistence type="inferred from homology"/>
<dbReference type="EMBL" id="SDPU01000020">
    <property type="protein sequence ID" value="RYU13036.1"/>
    <property type="molecule type" value="Genomic_DNA"/>
</dbReference>
<dbReference type="InterPro" id="IPR036249">
    <property type="entry name" value="Thioredoxin-like_sf"/>
</dbReference>
<evidence type="ECO:0000256" key="6">
    <source>
        <dbReference type="SAM" id="MobiDB-lite"/>
    </source>
</evidence>
<evidence type="ECO:0000256" key="3">
    <source>
        <dbReference type="ARBA" id="ARBA00023002"/>
    </source>
</evidence>
<dbReference type="RefSeq" id="WP_129986855.1">
    <property type="nucleotide sequence ID" value="NZ_SDPU01000020.1"/>
</dbReference>
<keyword evidence="7" id="KW-1133">Transmembrane helix</keyword>
<accession>A0A4V1Z236</accession>
<dbReference type="Gene3D" id="3.40.30.10">
    <property type="entry name" value="Glutaredoxin"/>
    <property type="match status" value="1"/>
</dbReference>